<organism evidence="1 2">
    <name type="scientific">Cichorium intybus</name>
    <name type="common">Chicory</name>
    <dbReference type="NCBI Taxonomy" id="13427"/>
    <lineage>
        <taxon>Eukaryota</taxon>
        <taxon>Viridiplantae</taxon>
        <taxon>Streptophyta</taxon>
        <taxon>Embryophyta</taxon>
        <taxon>Tracheophyta</taxon>
        <taxon>Spermatophyta</taxon>
        <taxon>Magnoliopsida</taxon>
        <taxon>eudicotyledons</taxon>
        <taxon>Gunneridae</taxon>
        <taxon>Pentapetalae</taxon>
        <taxon>asterids</taxon>
        <taxon>campanulids</taxon>
        <taxon>Asterales</taxon>
        <taxon>Asteraceae</taxon>
        <taxon>Cichorioideae</taxon>
        <taxon>Cichorieae</taxon>
        <taxon>Cichoriinae</taxon>
        <taxon>Cichorium</taxon>
    </lineage>
</organism>
<sequence length="556" mass="63100">MAAGSSSERSLEQTPTWAVALVCLVFVIISVIIEHGIHSIGKWFQKKQKKAMLEALEKIKAELMLLGFLSLLLTVGTSYVAKICVPEKIGYKMLPCKAKHYNDDDKKKGGGGDGDGDDDGDDEGKHRRKLLNLAEEMIFRRVLAGSSYDGATCGKGMVQMISYSAVHQLHIFIFVLAVFHILYSVVIIVFGLAKMKKWKAWEAETTSLEYEFTNDPARFRFAHQTSFVRRHTGLSTKPGIRWVVAFFRQFFGSISKVDYLTIRNGFINAHFAPSSKFDFHKYIKRSMEDDFKAVLGISIPLWMFSIIFLLLNVYEWHALTYLSFVPLAILLLVGTKLELVIMEMAQQIQDKATIVRGAPVVEPSNKFFWFNSPGLVLFLIHFTLFQNAFQMAFFLWTVYEFGIHSCYHESIVQIAVRVGLGVLLHIMCSYITFPLYALVTQMGSHMKKSIFEDQTSKALKKWQKAAKERKKSREHSGRGVLDVSNSGMENTPSREASPVHLLQNQKYRSSTAESEIDIPSSPRDYTSEPEVSDAEGSYHANDHQKNLHRDFTFSMS</sequence>
<protein>
    <submittedName>
        <fullName evidence="1">Uncharacterized protein</fullName>
    </submittedName>
</protein>
<proteinExistence type="predicted"/>
<evidence type="ECO:0000313" key="2">
    <source>
        <dbReference type="Proteomes" id="UP001055811"/>
    </source>
</evidence>
<name>A0ACB9BRQ0_CICIN</name>
<reference evidence="1 2" key="2">
    <citation type="journal article" date="2022" name="Mol. Ecol. Resour.">
        <title>The genomes of chicory, endive, great burdock and yacon provide insights into Asteraceae paleo-polyploidization history and plant inulin production.</title>
        <authorList>
            <person name="Fan W."/>
            <person name="Wang S."/>
            <person name="Wang H."/>
            <person name="Wang A."/>
            <person name="Jiang F."/>
            <person name="Liu H."/>
            <person name="Zhao H."/>
            <person name="Xu D."/>
            <person name="Zhang Y."/>
        </authorList>
    </citation>
    <scope>NUCLEOTIDE SEQUENCE [LARGE SCALE GENOMIC DNA]</scope>
    <source>
        <strain evidence="2">cv. Punajuju</strain>
        <tissue evidence="1">Leaves</tissue>
    </source>
</reference>
<gene>
    <name evidence="1" type="ORF">L2E82_36492</name>
</gene>
<evidence type="ECO:0000313" key="1">
    <source>
        <dbReference type="EMBL" id="KAI3724706.1"/>
    </source>
</evidence>
<comment type="caution">
    <text evidence="1">The sequence shown here is derived from an EMBL/GenBank/DDBJ whole genome shotgun (WGS) entry which is preliminary data.</text>
</comment>
<keyword evidence="2" id="KW-1185">Reference proteome</keyword>
<dbReference type="EMBL" id="CM042014">
    <property type="protein sequence ID" value="KAI3724706.1"/>
    <property type="molecule type" value="Genomic_DNA"/>
</dbReference>
<dbReference type="Proteomes" id="UP001055811">
    <property type="component" value="Linkage Group LG06"/>
</dbReference>
<reference evidence="2" key="1">
    <citation type="journal article" date="2022" name="Mol. Ecol. Resour.">
        <title>The genomes of chicory, endive, great burdock and yacon provide insights into Asteraceae palaeo-polyploidization history and plant inulin production.</title>
        <authorList>
            <person name="Fan W."/>
            <person name="Wang S."/>
            <person name="Wang H."/>
            <person name="Wang A."/>
            <person name="Jiang F."/>
            <person name="Liu H."/>
            <person name="Zhao H."/>
            <person name="Xu D."/>
            <person name="Zhang Y."/>
        </authorList>
    </citation>
    <scope>NUCLEOTIDE SEQUENCE [LARGE SCALE GENOMIC DNA]</scope>
    <source>
        <strain evidence="2">cv. Punajuju</strain>
    </source>
</reference>
<accession>A0ACB9BRQ0</accession>